<feature type="region of interest" description="Disordered" evidence="1">
    <location>
        <begin position="135"/>
        <end position="294"/>
    </location>
</feature>
<feature type="compositionally biased region" description="Polar residues" evidence="1">
    <location>
        <begin position="147"/>
        <end position="181"/>
    </location>
</feature>
<sequence>MFPGQRKRGWRQCLADSYEKTHGPLDDPVPTFGAKLVTFPSTPTLPMCFATPDPDFLEELDRRLCAVEAKPVPKCLQPLRFDEEPAVELSCSDNDTDDEGSESFRNSMREARIRVYASAGIDIVAVEAKRRARKLAREKRQEDRAAESNNTESTLPSSHDPTTKPPSNTTEADNAGCQANNQKRKRQIEDEEDQPRCKVVKPSDTTSPRPRQRTRPSFKPQASYSPPQTPSPTDREHAQGQAGSSLSPESLVAQQPTPEGDTYLKLERGRESPTARAEFSNFEDDPATPASFSPLGSLLHPKLVPPSIPTTNIRGKGDTAIQKASPLPDHIALAIAVAPSRQASSLFVSATRPAGCPEVTSRMPHWSIGAITASDEDAYISRLFCQYRWRDAGARQRLPAGNNALDEAQEPWLWGGLCCISYKGFDVA</sequence>
<reference evidence="2 3" key="1">
    <citation type="submission" date="2020-05" db="EMBL/GenBank/DDBJ databases">
        <title>Identification and distribution of gene clusters putatively required for synthesis of sphingolipid metabolism inhibitors in phylogenetically diverse species of the filamentous fungus Fusarium.</title>
        <authorList>
            <person name="Kim H.-S."/>
            <person name="Busman M."/>
            <person name="Brown D.W."/>
            <person name="Divon H."/>
            <person name="Uhlig S."/>
            <person name="Proctor R.H."/>
        </authorList>
    </citation>
    <scope>NUCLEOTIDE SEQUENCE [LARGE SCALE GENOMIC DNA]</scope>
    <source>
        <strain evidence="2 3">NRRL 25196</strain>
    </source>
</reference>
<dbReference type="AlphaFoldDB" id="A0A8H5IN62"/>
<organism evidence="2 3">
    <name type="scientific">Fusarium napiforme</name>
    <dbReference type="NCBI Taxonomy" id="42672"/>
    <lineage>
        <taxon>Eukaryota</taxon>
        <taxon>Fungi</taxon>
        <taxon>Dikarya</taxon>
        <taxon>Ascomycota</taxon>
        <taxon>Pezizomycotina</taxon>
        <taxon>Sordariomycetes</taxon>
        <taxon>Hypocreomycetidae</taxon>
        <taxon>Hypocreales</taxon>
        <taxon>Nectriaceae</taxon>
        <taxon>Fusarium</taxon>
        <taxon>Fusarium fujikuroi species complex</taxon>
    </lineage>
</organism>
<feature type="compositionally biased region" description="Polar residues" evidence="1">
    <location>
        <begin position="241"/>
        <end position="257"/>
    </location>
</feature>
<comment type="caution">
    <text evidence="2">The sequence shown here is derived from an EMBL/GenBank/DDBJ whole genome shotgun (WGS) entry which is preliminary data.</text>
</comment>
<name>A0A8H5IN62_9HYPO</name>
<dbReference type="Proteomes" id="UP000574317">
    <property type="component" value="Unassembled WGS sequence"/>
</dbReference>
<keyword evidence="3" id="KW-1185">Reference proteome</keyword>
<evidence type="ECO:0000313" key="2">
    <source>
        <dbReference type="EMBL" id="KAF5539774.1"/>
    </source>
</evidence>
<accession>A0A8H5IN62</accession>
<feature type="compositionally biased region" description="Basic and acidic residues" evidence="1">
    <location>
        <begin position="262"/>
        <end position="273"/>
    </location>
</feature>
<gene>
    <name evidence="2" type="ORF">FNAPI_10709</name>
</gene>
<evidence type="ECO:0000313" key="3">
    <source>
        <dbReference type="Proteomes" id="UP000574317"/>
    </source>
</evidence>
<evidence type="ECO:0000256" key="1">
    <source>
        <dbReference type="SAM" id="MobiDB-lite"/>
    </source>
</evidence>
<proteinExistence type="predicted"/>
<dbReference type="EMBL" id="JAAOAO010000481">
    <property type="protein sequence ID" value="KAF5539774.1"/>
    <property type="molecule type" value="Genomic_DNA"/>
</dbReference>
<protein>
    <submittedName>
        <fullName evidence="2">Uncharacterized protein</fullName>
    </submittedName>
</protein>